<protein>
    <recommendedName>
        <fullName evidence="5">DUF4179 domain-containing protein</fullName>
    </recommendedName>
</protein>
<keyword evidence="4" id="KW-1185">Reference proteome</keyword>
<keyword evidence="2" id="KW-1133">Transmembrane helix</keyword>
<dbReference type="EMBL" id="JAWHTF010000010">
    <property type="protein sequence ID" value="MDU8887257.1"/>
    <property type="molecule type" value="Genomic_DNA"/>
</dbReference>
<reference evidence="3 4" key="1">
    <citation type="submission" date="2023-10" db="EMBL/GenBank/DDBJ databases">
        <title>Marimonas sp. nov. isolated from tidal mud flat.</title>
        <authorList>
            <person name="Jaincy N.J."/>
            <person name="Srinivasan S."/>
            <person name="Lee S.-S."/>
        </authorList>
    </citation>
    <scope>NUCLEOTIDE SEQUENCE [LARGE SCALE GENOMIC DNA]</scope>
    <source>
        <strain evidence="3 4">MJ-SS3</strain>
    </source>
</reference>
<dbReference type="RefSeq" id="WP_316663412.1">
    <property type="nucleotide sequence ID" value="NZ_JAWHTF010000010.1"/>
</dbReference>
<feature type="transmembrane region" description="Helical" evidence="2">
    <location>
        <begin position="48"/>
        <end position="69"/>
    </location>
</feature>
<evidence type="ECO:0000256" key="2">
    <source>
        <dbReference type="SAM" id="Phobius"/>
    </source>
</evidence>
<name>A0ABU3UA22_9FLAO</name>
<sequence length="185" mass="21292">MSKDNLDNLFEQFKNDFDLEEPRTDHKGRFLDKLNTYQKGSEKKHKSAFWKPLLGIAATIVLLVVFSIGNQKNDDTRDLASVSPEMAETEDFFTTTIEVELKKITSESSPVTQLLVDDALKQMKILENDYEKLKKDLSISDDDNRVIYAMISNFQNRIDLLKNTLEQIDTVKQLKNITNENKATI</sequence>
<gene>
    <name evidence="3" type="ORF">RXV94_13880</name>
</gene>
<comment type="caution">
    <text evidence="3">The sequence shown here is derived from an EMBL/GenBank/DDBJ whole genome shotgun (WGS) entry which is preliminary data.</text>
</comment>
<accession>A0ABU3UA22</accession>
<feature type="coiled-coil region" evidence="1">
    <location>
        <begin position="116"/>
        <end position="171"/>
    </location>
</feature>
<evidence type="ECO:0000256" key="1">
    <source>
        <dbReference type="SAM" id="Coils"/>
    </source>
</evidence>
<evidence type="ECO:0000313" key="4">
    <source>
        <dbReference type="Proteomes" id="UP001268651"/>
    </source>
</evidence>
<organism evidence="3 4">
    <name type="scientific">Gilvirhabdus luticola</name>
    <dbReference type="NCBI Taxonomy" id="3079858"/>
    <lineage>
        <taxon>Bacteria</taxon>
        <taxon>Pseudomonadati</taxon>
        <taxon>Bacteroidota</taxon>
        <taxon>Flavobacteriia</taxon>
        <taxon>Flavobacteriales</taxon>
        <taxon>Flavobacteriaceae</taxon>
        <taxon>Gilvirhabdus</taxon>
    </lineage>
</organism>
<evidence type="ECO:0000313" key="3">
    <source>
        <dbReference type="EMBL" id="MDU8887257.1"/>
    </source>
</evidence>
<dbReference type="Proteomes" id="UP001268651">
    <property type="component" value="Unassembled WGS sequence"/>
</dbReference>
<keyword evidence="1" id="KW-0175">Coiled coil</keyword>
<keyword evidence="2" id="KW-0472">Membrane</keyword>
<proteinExistence type="predicted"/>
<evidence type="ECO:0008006" key="5">
    <source>
        <dbReference type="Google" id="ProtNLM"/>
    </source>
</evidence>
<keyword evidence="2" id="KW-0812">Transmembrane</keyword>